<evidence type="ECO:0000313" key="1">
    <source>
        <dbReference type="EMBL" id="KAJ6804273.1"/>
    </source>
</evidence>
<gene>
    <name evidence="1" type="ORF">M6B38_187280</name>
</gene>
<dbReference type="Gene3D" id="1.25.40.90">
    <property type="match status" value="1"/>
</dbReference>
<evidence type="ECO:0000313" key="2">
    <source>
        <dbReference type="Proteomes" id="UP001140949"/>
    </source>
</evidence>
<organism evidence="1 2">
    <name type="scientific">Iris pallida</name>
    <name type="common">Sweet iris</name>
    <dbReference type="NCBI Taxonomy" id="29817"/>
    <lineage>
        <taxon>Eukaryota</taxon>
        <taxon>Viridiplantae</taxon>
        <taxon>Streptophyta</taxon>
        <taxon>Embryophyta</taxon>
        <taxon>Tracheophyta</taxon>
        <taxon>Spermatophyta</taxon>
        <taxon>Magnoliopsida</taxon>
        <taxon>Liliopsida</taxon>
        <taxon>Asparagales</taxon>
        <taxon>Iridaceae</taxon>
        <taxon>Iridoideae</taxon>
        <taxon>Irideae</taxon>
        <taxon>Iris</taxon>
    </lineage>
</organism>
<dbReference type="SUPFAM" id="SSF48464">
    <property type="entry name" value="ENTH/VHS domain"/>
    <property type="match status" value="1"/>
</dbReference>
<dbReference type="InterPro" id="IPR008942">
    <property type="entry name" value="ENTH_VHS"/>
</dbReference>
<accession>A0AAX6EJR1</accession>
<dbReference type="EMBL" id="JANAVB010036017">
    <property type="protein sequence ID" value="KAJ6804273.1"/>
    <property type="molecule type" value="Genomic_DNA"/>
</dbReference>
<keyword evidence="2" id="KW-1185">Reference proteome</keyword>
<protein>
    <submittedName>
        <fullName evidence="1">Uncharacterized protein</fullName>
    </submittedName>
</protein>
<proteinExistence type="predicted"/>
<reference evidence="1" key="1">
    <citation type="journal article" date="2023" name="GigaByte">
        <title>Genome assembly of the bearded iris, Iris pallida Lam.</title>
        <authorList>
            <person name="Bruccoleri R.E."/>
            <person name="Oakeley E.J."/>
            <person name="Faust A.M.E."/>
            <person name="Altorfer M."/>
            <person name="Dessus-Babus S."/>
            <person name="Burckhardt D."/>
            <person name="Oertli M."/>
            <person name="Naumann U."/>
            <person name="Petersen F."/>
            <person name="Wong J."/>
        </authorList>
    </citation>
    <scope>NUCLEOTIDE SEQUENCE</scope>
    <source>
        <strain evidence="1">GSM-AAB239-AS_SAM_17_03QT</strain>
    </source>
</reference>
<reference evidence="1" key="2">
    <citation type="submission" date="2023-04" db="EMBL/GenBank/DDBJ databases">
        <authorList>
            <person name="Bruccoleri R.E."/>
            <person name="Oakeley E.J."/>
            <person name="Faust A.-M."/>
            <person name="Dessus-Babus S."/>
            <person name="Altorfer M."/>
            <person name="Burckhardt D."/>
            <person name="Oertli M."/>
            <person name="Naumann U."/>
            <person name="Petersen F."/>
            <person name="Wong J."/>
        </authorList>
    </citation>
    <scope>NUCLEOTIDE SEQUENCE</scope>
    <source>
        <strain evidence="1">GSM-AAB239-AS_SAM_17_03QT</strain>
        <tissue evidence="1">Leaf</tissue>
    </source>
</reference>
<name>A0AAX6EJR1_IRIPA</name>
<sequence>MDEVATIYSEILECLRTESKHSITELSIVADQQLRRAEGIARAICDRILKGFFFFFSFFTSF</sequence>
<dbReference type="AlphaFoldDB" id="A0AAX6EJR1"/>
<comment type="caution">
    <text evidence="1">The sequence shown here is derived from an EMBL/GenBank/DDBJ whole genome shotgun (WGS) entry which is preliminary data.</text>
</comment>
<dbReference type="Proteomes" id="UP001140949">
    <property type="component" value="Unassembled WGS sequence"/>
</dbReference>